<dbReference type="Proteomes" id="UP000790709">
    <property type="component" value="Unassembled WGS sequence"/>
</dbReference>
<accession>A0ACB8B6G5</accession>
<organism evidence="1 2">
    <name type="scientific">Leucogyrophana mollusca</name>
    <dbReference type="NCBI Taxonomy" id="85980"/>
    <lineage>
        <taxon>Eukaryota</taxon>
        <taxon>Fungi</taxon>
        <taxon>Dikarya</taxon>
        <taxon>Basidiomycota</taxon>
        <taxon>Agaricomycotina</taxon>
        <taxon>Agaricomycetes</taxon>
        <taxon>Agaricomycetidae</taxon>
        <taxon>Boletales</taxon>
        <taxon>Boletales incertae sedis</taxon>
        <taxon>Leucogyrophana</taxon>
    </lineage>
</organism>
<reference evidence="1" key="1">
    <citation type="journal article" date="2021" name="New Phytol.">
        <title>Evolutionary innovations through gain and loss of genes in the ectomycorrhizal Boletales.</title>
        <authorList>
            <person name="Wu G."/>
            <person name="Miyauchi S."/>
            <person name="Morin E."/>
            <person name="Kuo A."/>
            <person name="Drula E."/>
            <person name="Varga T."/>
            <person name="Kohler A."/>
            <person name="Feng B."/>
            <person name="Cao Y."/>
            <person name="Lipzen A."/>
            <person name="Daum C."/>
            <person name="Hundley H."/>
            <person name="Pangilinan J."/>
            <person name="Johnson J."/>
            <person name="Barry K."/>
            <person name="LaButti K."/>
            <person name="Ng V."/>
            <person name="Ahrendt S."/>
            <person name="Min B."/>
            <person name="Choi I.G."/>
            <person name="Park H."/>
            <person name="Plett J.M."/>
            <person name="Magnuson J."/>
            <person name="Spatafora J.W."/>
            <person name="Nagy L.G."/>
            <person name="Henrissat B."/>
            <person name="Grigoriev I.V."/>
            <person name="Yang Z.L."/>
            <person name="Xu J."/>
            <person name="Martin F.M."/>
        </authorList>
    </citation>
    <scope>NUCLEOTIDE SEQUENCE</scope>
    <source>
        <strain evidence="1">KUC20120723A-06</strain>
    </source>
</reference>
<dbReference type="EMBL" id="MU266578">
    <property type="protein sequence ID" value="KAH7920458.1"/>
    <property type="molecule type" value="Genomic_DNA"/>
</dbReference>
<comment type="caution">
    <text evidence="1">The sequence shown here is derived from an EMBL/GenBank/DDBJ whole genome shotgun (WGS) entry which is preliminary data.</text>
</comment>
<evidence type="ECO:0000313" key="1">
    <source>
        <dbReference type="EMBL" id="KAH7920458.1"/>
    </source>
</evidence>
<keyword evidence="2" id="KW-1185">Reference proteome</keyword>
<evidence type="ECO:0000313" key="2">
    <source>
        <dbReference type="Proteomes" id="UP000790709"/>
    </source>
</evidence>
<proteinExistence type="predicted"/>
<protein>
    <submittedName>
        <fullName evidence="1">Uncharacterized protein</fullName>
    </submittedName>
</protein>
<sequence length="1703" mass="190239">MDVRRASSELTMLPTPEATCDRCDWKGKPELLRRHKTKECHGKDHNVYGIPIAVVNNQFACPVDFCSRRCNSKDKLFAHCREVHQYFRGMDVQRHREECAKYVQQQQPASTTSTGPSHPPAHPPTILDASDPSQGDAYALPANDANDNNGLPGHNDHPPADHPLPANNAPVLLTGPALPVGTAPPASKSNSPLSLPAPPGSDAGAGNIHQDPLCFLEMLAPLQQWGIFYQKDLRLLVCSKCDLAVFPDHLAGHLRDNAKHKHSPRPSKASVQAALARVTEPLLPTRGDPDMPRRRIPPLPWLQDPVPGYKCRHCCYCSASTKTTRRHSQTNHPHQSHTDAYDTQVWVQALFSKGRGKGSMYFQVFPPLQNCDPDGLYSRFLQRLDLAFQEGTLFKDSGSSTSIKADDYAPFVTRAGWADAIQGYSTLAIRQSVSRAIRKSDPAFFGRVIGMGAKYLLSMDSTKEIQPLLLESLTRWRMRRQAFQLLQERSSAQSYGALADKLVLMILRSLYAQFPTTSAASSLGDATTVLMERDLDDASIAEAHSDGRTSDRGNGSDEEEEELDADGDIEFQCDVLELDDDENEDADNDEDNVDADTDGDGRDEDSGDADSGDDSGDVDSGGTDNGDVDDTNTDNAGEDVDEDEDMNIVEDPDPDHDRFDVHLSLAQQKCAKALAHFLEDETSSERSILEAYHAVILSAFTSQSRKGLSDRFHSTVDAFMILNSIDVEGKFTPVERNSPEFSKLQYVALYSILSEVVKAEDPIRKFDNDMAIWLDPSKMVPFAALRRYHRIAYSIVRNQLGTPRIQFPSRRGTDFIFDGQHSSAKELTNIYHDAFEELHQILRQDLCLGLQDDVLGPLRDPASIIDNSQLRKLGYGVLVSEIDEGWKLVRAILQSEDHRKRFFYINEAGDPVLKHAGGEFYLDRARRFKELVYFLIHQIAGMPLRASEESRIKVADTAERSRNIYYMYGKLACVSFYNKTSHNTGLDKVNLRFIPPALEEDLRRFYSSCATFEAWIISQLVPDPDPLYLQHLFSSKGQHWRGPVFSRILQRETELRLGYSFSISQLRHILPAIADHYNISSLIERPSDAILHSQMGHTANTGQRLYSRAEQDHPVLTNRYAHDAMDFCDAWHALWGFSTPRPDCIGALRRQEEYASAKPIMTPTAVGSNHAPELAQAVEPHLEQENKNLRAKLDILTTNMANLTEMVASLAQQTAALSSNISVLLDRSAPRHLPNSPGASWEYEVPSPPSPRPPSPHFPSPPPPPHHVPEPGSLRDSIRPPPPSPSMQPSEQSNLNGGASISAESKSSPSLGLEESNAPFRCPKCQKSLNTLKERASHIRETSDSFHVFSSKVTWLGKSVRVHRQEDLAFRCFCGFSNPHIEQVQNHLNELAPNDEKHVDFRSDMPKPSFTVQSYVKRDLLDSHIPQSLGPHRVVLERKLVVQRACKCLGFLPSSPNVLPPHGSSWHTLLLPAPLPTAYHRRFQTTNLMRRQMWETAGRAGIKTANLLWCGPMQTSGNDCVPLSEKHDQLLAWIDMPFEERPQLLLDIVNAIFVSDHGMADASHPEWAHADDSDILGEGWELVKHRDGWPSMDLRFAPTANTSHILEKLLVTSQASTSSAPDSKPKFDVCTTPQLGFSPAPQDVAMPSRYHFTANDCLCRDVGCLWHACLVQPFCGLDDFAQARCDFRRWGAPTKRRFPFWCG</sequence>
<gene>
    <name evidence="1" type="ORF">BV22DRAFT_1181093</name>
</gene>
<name>A0ACB8B6G5_9AGAM</name>